<dbReference type="AlphaFoldDB" id="K1QIA4"/>
<dbReference type="InParanoid" id="K1QIA4"/>
<dbReference type="InterPro" id="IPR018499">
    <property type="entry name" value="Tetraspanin/Peripherin"/>
</dbReference>
<name>K1QIA4_MAGGI</name>
<evidence type="ECO:0000313" key="6">
    <source>
        <dbReference type="EMBL" id="EKC21381.1"/>
    </source>
</evidence>
<reference evidence="6" key="1">
    <citation type="journal article" date="2012" name="Nature">
        <title>The oyster genome reveals stress adaptation and complexity of shell formation.</title>
        <authorList>
            <person name="Zhang G."/>
            <person name="Fang X."/>
            <person name="Guo X."/>
            <person name="Li L."/>
            <person name="Luo R."/>
            <person name="Xu F."/>
            <person name="Yang P."/>
            <person name="Zhang L."/>
            <person name="Wang X."/>
            <person name="Qi H."/>
            <person name="Xiong Z."/>
            <person name="Que H."/>
            <person name="Xie Y."/>
            <person name="Holland P.W."/>
            <person name="Paps J."/>
            <person name="Zhu Y."/>
            <person name="Wu F."/>
            <person name="Chen Y."/>
            <person name="Wang J."/>
            <person name="Peng C."/>
            <person name="Meng J."/>
            <person name="Yang L."/>
            <person name="Liu J."/>
            <person name="Wen B."/>
            <person name="Zhang N."/>
            <person name="Huang Z."/>
            <person name="Zhu Q."/>
            <person name="Feng Y."/>
            <person name="Mount A."/>
            <person name="Hedgecock D."/>
            <person name="Xu Z."/>
            <person name="Liu Y."/>
            <person name="Domazet-Loso T."/>
            <person name="Du Y."/>
            <person name="Sun X."/>
            <person name="Zhang S."/>
            <person name="Liu B."/>
            <person name="Cheng P."/>
            <person name="Jiang X."/>
            <person name="Li J."/>
            <person name="Fan D."/>
            <person name="Wang W."/>
            <person name="Fu W."/>
            <person name="Wang T."/>
            <person name="Wang B."/>
            <person name="Zhang J."/>
            <person name="Peng Z."/>
            <person name="Li Y."/>
            <person name="Li N."/>
            <person name="Wang J."/>
            <person name="Chen M."/>
            <person name="He Y."/>
            <person name="Tan F."/>
            <person name="Song X."/>
            <person name="Zheng Q."/>
            <person name="Huang R."/>
            <person name="Yang H."/>
            <person name="Du X."/>
            <person name="Chen L."/>
            <person name="Yang M."/>
            <person name="Gaffney P.M."/>
            <person name="Wang S."/>
            <person name="Luo L."/>
            <person name="She Z."/>
            <person name="Ming Y."/>
            <person name="Huang W."/>
            <person name="Zhang S."/>
            <person name="Huang B."/>
            <person name="Zhang Y."/>
            <person name="Qu T."/>
            <person name="Ni P."/>
            <person name="Miao G."/>
            <person name="Wang J."/>
            <person name="Wang Q."/>
            <person name="Steinberg C.E."/>
            <person name="Wang H."/>
            <person name="Li N."/>
            <person name="Qian L."/>
            <person name="Zhang G."/>
            <person name="Li Y."/>
            <person name="Yang H."/>
            <person name="Liu X."/>
            <person name="Wang J."/>
            <person name="Yin Y."/>
            <person name="Wang J."/>
        </authorList>
    </citation>
    <scope>NUCLEOTIDE SEQUENCE [LARGE SCALE GENOMIC DNA]</scope>
    <source>
        <strain evidence="6">05x7-T-G4-1.051#20</strain>
    </source>
</reference>
<dbReference type="HOGENOM" id="CLU_055524_4_0_1"/>
<keyword evidence="4" id="KW-1133">Transmembrane helix</keyword>
<keyword evidence="5" id="KW-0472">Membrane</keyword>
<evidence type="ECO:0000256" key="5">
    <source>
        <dbReference type="ARBA" id="ARBA00023136"/>
    </source>
</evidence>
<dbReference type="PANTHER" id="PTHR19282">
    <property type="entry name" value="TETRASPANIN"/>
    <property type="match status" value="1"/>
</dbReference>
<evidence type="ECO:0000256" key="2">
    <source>
        <dbReference type="ARBA" id="ARBA00006840"/>
    </source>
</evidence>
<comment type="subcellular location">
    <subcellularLocation>
        <location evidence="1">Membrane</location>
        <topology evidence="1">Multi-pass membrane protein</topology>
    </subcellularLocation>
</comment>
<organism evidence="6">
    <name type="scientific">Magallana gigas</name>
    <name type="common">Pacific oyster</name>
    <name type="synonym">Crassostrea gigas</name>
    <dbReference type="NCBI Taxonomy" id="29159"/>
    <lineage>
        <taxon>Eukaryota</taxon>
        <taxon>Metazoa</taxon>
        <taxon>Spiralia</taxon>
        <taxon>Lophotrochozoa</taxon>
        <taxon>Mollusca</taxon>
        <taxon>Bivalvia</taxon>
        <taxon>Autobranchia</taxon>
        <taxon>Pteriomorphia</taxon>
        <taxon>Ostreida</taxon>
        <taxon>Ostreoidea</taxon>
        <taxon>Ostreidae</taxon>
        <taxon>Magallana</taxon>
    </lineage>
</organism>
<evidence type="ECO:0000256" key="1">
    <source>
        <dbReference type="ARBA" id="ARBA00004141"/>
    </source>
</evidence>
<protein>
    <submittedName>
        <fullName evidence="6">Tetraspanin-11</fullName>
    </submittedName>
</protein>
<dbReference type="Pfam" id="PF00335">
    <property type="entry name" value="Tetraspanin"/>
    <property type="match status" value="1"/>
</dbReference>
<evidence type="ECO:0000256" key="4">
    <source>
        <dbReference type="ARBA" id="ARBA00022989"/>
    </source>
</evidence>
<accession>K1QIA4</accession>
<dbReference type="InterPro" id="IPR000301">
    <property type="entry name" value="Tetraspanin_animals"/>
</dbReference>
<evidence type="ECO:0000256" key="3">
    <source>
        <dbReference type="ARBA" id="ARBA00022692"/>
    </source>
</evidence>
<gene>
    <name evidence="6" type="ORF">CGI_10004004</name>
</gene>
<dbReference type="GO" id="GO:0016020">
    <property type="term" value="C:membrane"/>
    <property type="evidence" value="ECO:0007669"/>
    <property type="project" value="UniProtKB-SubCell"/>
</dbReference>
<dbReference type="PIRSF" id="PIRSF002419">
    <property type="entry name" value="Tetraspanin"/>
    <property type="match status" value="1"/>
</dbReference>
<dbReference type="EMBL" id="JH816268">
    <property type="protein sequence ID" value="EKC21381.1"/>
    <property type="molecule type" value="Genomic_DNA"/>
</dbReference>
<keyword evidence="3" id="KW-0812">Transmembrane</keyword>
<sequence length="245" mass="26843">MFCDDRWGPIFLKAVNVLFIELTYGGFNLGDVITSLSVSLIVVGTIVLIIATLGAIGAFCNRPACLDIYAGIVLLLFIAKLFAIFLWFDMNAKLQTLIRTNMLSVLQTQYSADDLSTSQISTAFNYLFMSFSCCAVNTLNGTVNDFDNSPWITSGSAGSKEIPTFCCVGVTQASFSTFNDTSCTDTGCYDAVYSLLSSYSIAFIVIGISVLVIEALAVVTATNYTHYKTKQEERLRRKQEKKNKA</sequence>
<comment type="similarity">
    <text evidence="2">Belongs to the tetraspanin (TM4SF) family.</text>
</comment>
<proteinExistence type="inferred from homology"/>